<keyword evidence="3" id="KW-0560">Oxidoreductase</keyword>
<dbReference type="PANTHER" id="PTHR43884">
    <property type="entry name" value="ACYL-COA DEHYDROGENASE"/>
    <property type="match status" value="1"/>
</dbReference>
<feature type="domain" description="Acyl-CoA dehydrogenase/oxidase C-terminal" evidence="4">
    <location>
        <begin position="148"/>
        <end position="282"/>
    </location>
</feature>
<evidence type="ECO:0000256" key="2">
    <source>
        <dbReference type="ARBA" id="ARBA00022827"/>
    </source>
</evidence>
<keyword evidence="6" id="KW-1185">Reference proteome</keyword>
<keyword evidence="1" id="KW-0285">Flavoprotein</keyword>
<dbReference type="Pfam" id="PF00441">
    <property type="entry name" value="Acyl-CoA_dh_1"/>
    <property type="match status" value="1"/>
</dbReference>
<dbReference type="InterPro" id="IPR036250">
    <property type="entry name" value="AcylCo_DH-like_C"/>
</dbReference>
<dbReference type="PANTHER" id="PTHR43884:SF20">
    <property type="entry name" value="ACYL-COA DEHYDROGENASE FADE28"/>
    <property type="match status" value="1"/>
</dbReference>
<dbReference type="Gene3D" id="1.20.140.10">
    <property type="entry name" value="Butyryl-CoA Dehydrogenase, subunit A, domain 3"/>
    <property type="match status" value="1"/>
</dbReference>
<evidence type="ECO:0000313" key="6">
    <source>
        <dbReference type="Proteomes" id="UP000193577"/>
    </source>
</evidence>
<proteinExistence type="predicted"/>
<evidence type="ECO:0000256" key="3">
    <source>
        <dbReference type="ARBA" id="ARBA00023002"/>
    </source>
</evidence>
<dbReference type="GO" id="GO:0003995">
    <property type="term" value="F:acyl-CoA dehydrogenase activity"/>
    <property type="evidence" value="ECO:0007669"/>
    <property type="project" value="TreeGrafter"/>
</dbReference>
<dbReference type="AlphaFoldDB" id="A0AA91PCM1"/>
<name>A0AA91PCM1_9MYCO</name>
<evidence type="ECO:0000259" key="4">
    <source>
        <dbReference type="Pfam" id="PF00441"/>
    </source>
</evidence>
<protein>
    <recommendedName>
        <fullName evidence="4">Acyl-CoA dehydrogenase/oxidase C-terminal domain-containing protein</fullName>
    </recommendedName>
</protein>
<comment type="caution">
    <text evidence="5">The sequence shown here is derived from an EMBL/GenBank/DDBJ whole genome shotgun (WGS) entry which is preliminary data.</text>
</comment>
<reference evidence="5 6" key="1">
    <citation type="submission" date="2017-04" db="EMBL/GenBank/DDBJ databases">
        <title>The new phylogeny of genus Mycobacterium.</title>
        <authorList>
            <person name="Tortoli E."/>
            <person name="Trovato A."/>
            <person name="Cirillo D.M."/>
        </authorList>
    </citation>
    <scope>NUCLEOTIDE SEQUENCE [LARGE SCALE GENOMIC DNA]</scope>
    <source>
        <strain evidence="5 6">KCTC 19819</strain>
    </source>
</reference>
<dbReference type="Proteomes" id="UP000193577">
    <property type="component" value="Unassembled WGS sequence"/>
</dbReference>
<keyword evidence="2" id="KW-0274">FAD</keyword>
<dbReference type="EMBL" id="NCXO01000040">
    <property type="protein sequence ID" value="OSC31871.1"/>
    <property type="molecule type" value="Genomic_DNA"/>
</dbReference>
<evidence type="ECO:0000256" key="1">
    <source>
        <dbReference type="ARBA" id="ARBA00022630"/>
    </source>
</evidence>
<evidence type="ECO:0000313" key="5">
    <source>
        <dbReference type="EMBL" id="OSC31871.1"/>
    </source>
</evidence>
<dbReference type="SUPFAM" id="SSF47203">
    <property type="entry name" value="Acyl-CoA dehydrogenase C-terminal domain-like"/>
    <property type="match status" value="1"/>
</dbReference>
<organism evidence="5 6">
    <name type="scientific">Mycolicibacillus koreensis</name>
    <dbReference type="NCBI Taxonomy" id="1069220"/>
    <lineage>
        <taxon>Bacteria</taxon>
        <taxon>Bacillati</taxon>
        <taxon>Actinomycetota</taxon>
        <taxon>Actinomycetes</taxon>
        <taxon>Mycobacteriales</taxon>
        <taxon>Mycobacteriaceae</taxon>
        <taxon>Mycolicibacillus</taxon>
    </lineage>
</organism>
<gene>
    <name evidence="5" type="ORF">B8W67_15705</name>
</gene>
<accession>A0AA91PCM1</accession>
<sequence>MAILAEQAGAALYPGPVLSTVALGTLIEHPELAAVADGTATVAVTSSLAGFAECTLTATGAGPRVQVNGHAEPVWELTENTRVLTDVRLDGHPGIVALDPAAAPRALEGIDLSRRFGALHAEQAPATVLCAGPDATAALRTAHRRVDLAVAAELLGLAQHGLDATVAYVGQRIQFGRTIGSFQAVKHRLADLLAAVELTRSAVYGAAWGLTIDPDARQTALDLAVAAATARRTAADVAVATVQLHGGIAITWEHWAHHYLRRTQSLLALTGTAAQHRERIAALMSTGNGDDR</sequence>
<dbReference type="InterPro" id="IPR009075">
    <property type="entry name" value="AcylCo_DH/oxidase_C"/>
</dbReference>